<name>A0A0A9BV35_ARUDO</name>
<accession>A0A0A9BV35</accession>
<reference evidence="1" key="1">
    <citation type="submission" date="2014-09" db="EMBL/GenBank/DDBJ databases">
        <authorList>
            <person name="Magalhaes I.L.F."/>
            <person name="Oliveira U."/>
            <person name="Santos F.R."/>
            <person name="Vidigal T.H.D.A."/>
            <person name="Brescovit A.D."/>
            <person name="Santos A.J."/>
        </authorList>
    </citation>
    <scope>NUCLEOTIDE SEQUENCE</scope>
    <source>
        <tissue evidence="1">Shoot tissue taken approximately 20 cm above the soil surface</tissue>
    </source>
</reference>
<dbReference type="AlphaFoldDB" id="A0A0A9BV35"/>
<organism evidence="1">
    <name type="scientific">Arundo donax</name>
    <name type="common">Giant reed</name>
    <name type="synonym">Donax arundinaceus</name>
    <dbReference type="NCBI Taxonomy" id="35708"/>
    <lineage>
        <taxon>Eukaryota</taxon>
        <taxon>Viridiplantae</taxon>
        <taxon>Streptophyta</taxon>
        <taxon>Embryophyta</taxon>
        <taxon>Tracheophyta</taxon>
        <taxon>Spermatophyta</taxon>
        <taxon>Magnoliopsida</taxon>
        <taxon>Liliopsida</taxon>
        <taxon>Poales</taxon>
        <taxon>Poaceae</taxon>
        <taxon>PACMAD clade</taxon>
        <taxon>Arundinoideae</taxon>
        <taxon>Arundineae</taxon>
        <taxon>Arundo</taxon>
    </lineage>
</organism>
<sequence length="53" mass="5772">MGVLVEGREVERGRPLYCANIPLLNSQTALSLSSCMVSTAPSSSNFAMKFFLF</sequence>
<dbReference type="EMBL" id="GBRH01231832">
    <property type="protein sequence ID" value="JAD66063.1"/>
    <property type="molecule type" value="Transcribed_RNA"/>
</dbReference>
<reference evidence="1" key="2">
    <citation type="journal article" date="2015" name="Data Brief">
        <title>Shoot transcriptome of the giant reed, Arundo donax.</title>
        <authorList>
            <person name="Barrero R.A."/>
            <person name="Guerrero F.D."/>
            <person name="Moolhuijzen P."/>
            <person name="Goolsby J.A."/>
            <person name="Tidwell J."/>
            <person name="Bellgard S.E."/>
            <person name="Bellgard M.I."/>
        </authorList>
    </citation>
    <scope>NUCLEOTIDE SEQUENCE</scope>
    <source>
        <tissue evidence="1">Shoot tissue taken approximately 20 cm above the soil surface</tissue>
    </source>
</reference>
<protein>
    <submittedName>
        <fullName evidence="1">Uncharacterized protein</fullName>
    </submittedName>
</protein>
<evidence type="ECO:0000313" key="1">
    <source>
        <dbReference type="EMBL" id="JAD66063.1"/>
    </source>
</evidence>
<proteinExistence type="predicted"/>